<sequence>MSDRLALALRILKGNKVLFHLTEEKKEVEILVESYIFNVY</sequence>
<evidence type="ECO:0000313" key="2">
    <source>
        <dbReference type="Proteomes" id="UP000199481"/>
    </source>
</evidence>
<keyword evidence="2" id="KW-1185">Reference proteome</keyword>
<accession>A0A1H0ZRR1</accession>
<protein>
    <submittedName>
        <fullName evidence="1">Uncharacterized protein</fullName>
    </submittedName>
</protein>
<proteinExistence type="predicted"/>
<gene>
    <name evidence="1" type="ORF">SAMN04487752_1683</name>
</gene>
<dbReference type="Proteomes" id="UP000199481">
    <property type="component" value="Unassembled WGS sequence"/>
</dbReference>
<evidence type="ECO:0000313" key="1">
    <source>
        <dbReference type="EMBL" id="SDQ30185.1"/>
    </source>
</evidence>
<dbReference type="AlphaFoldDB" id="A0A1H0ZRR1"/>
<dbReference type="EMBL" id="FNJW01000008">
    <property type="protein sequence ID" value="SDQ30185.1"/>
    <property type="molecule type" value="Genomic_DNA"/>
</dbReference>
<reference evidence="2" key="1">
    <citation type="submission" date="2016-10" db="EMBL/GenBank/DDBJ databases">
        <authorList>
            <person name="Varghese N."/>
            <person name="Submissions S."/>
        </authorList>
    </citation>
    <scope>NUCLEOTIDE SEQUENCE [LARGE SCALE GENOMIC DNA]</scope>
    <source>
        <strain evidence="2">MPL-11</strain>
    </source>
</reference>
<name>A0A1H0ZRR1_9LACT</name>
<organism evidence="1 2">
    <name type="scientific">Carnobacterium viridans</name>
    <dbReference type="NCBI Taxonomy" id="174587"/>
    <lineage>
        <taxon>Bacteria</taxon>
        <taxon>Bacillati</taxon>
        <taxon>Bacillota</taxon>
        <taxon>Bacilli</taxon>
        <taxon>Lactobacillales</taxon>
        <taxon>Carnobacteriaceae</taxon>
        <taxon>Carnobacterium</taxon>
    </lineage>
</organism>